<organism evidence="1 2">
    <name type="scientific">Apolygus lucorum</name>
    <name type="common">Small green plant bug</name>
    <name type="synonym">Lygocoris lucorum</name>
    <dbReference type="NCBI Taxonomy" id="248454"/>
    <lineage>
        <taxon>Eukaryota</taxon>
        <taxon>Metazoa</taxon>
        <taxon>Ecdysozoa</taxon>
        <taxon>Arthropoda</taxon>
        <taxon>Hexapoda</taxon>
        <taxon>Insecta</taxon>
        <taxon>Pterygota</taxon>
        <taxon>Neoptera</taxon>
        <taxon>Paraneoptera</taxon>
        <taxon>Hemiptera</taxon>
        <taxon>Heteroptera</taxon>
        <taxon>Panheteroptera</taxon>
        <taxon>Cimicomorpha</taxon>
        <taxon>Miridae</taxon>
        <taxon>Mirini</taxon>
        <taxon>Apolygus</taxon>
    </lineage>
</organism>
<dbReference type="AlphaFoldDB" id="A0A6A4ISS0"/>
<reference evidence="1" key="1">
    <citation type="journal article" date="2021" name="Mol. Ecol. Resour.">
        <title>Apolygus lucorum genome provides insights into omnivorousness and mesophyll feeding.</title>
        <authorList>
            <person name="Liu Y."/>
            <person name="Liu H."/>
            <person name="Wang H."/>
            <person name="Huang T."/>
            <person name="Liu B."/>
            <person name="Yang B."/>
            <person name="Yin L."/>
            <person name="Li B."/>
            <person name="Zhang Y."/>
            <person name="Zhang S."/>
            <person name="Jiang F."/>
            <person name="Zhang X."/>
            <person name="Ren Y."/>
            <person name="Wang B."/>
            <person name="Wang S."/>
            <person name="Lu Y."/>
            <person name="Wu K."/>
            <person name="Fan W."/>
            <person name="Wang G."/>
        </authorList>
    </citation>
    <scope>NUCLEOTIDE SEQUENCE</scope>
    <source>
        <strain evidence="1">12Hb</strain>
    </source>
</reference>
<sequence length="95" mass="10813">MLNLTDTPVQSSADDMMAATTWLVGRVLLRNSSNHDGTTGRNLVCDGIPFGFLDSWSSNDGFERYYRIDHIVKWVFSNSLVSIEFDEIDFDYDLP</sequence>
<proteinExistence type="predicted"/>
<evidence type="ECO:0000313" key="2">
    <source>
        <dbReference type="Proteomes" id="UP000466442"/>
    </source>
</evidence>
<dbReference type="EMBL" id="WIXP02000013">
    <property type="protein sequence ID" value="KAF6201349.1"/>
    <property type="molecule type" value="Genomic_DNA"/>
</dbReference>
<dbReference type="Proteomes" id="UP000466442">
    <property type="component" value="Unassembled WGS sequence"/>
</dbReference>
<keyword evidence="2" id="KW-1185">Reference proteome</keyword>
<gene>
    <name evidence="1" type="ORF">GE061_005797</name>
</gene>
<accession>A0A6A4ISS0</accession>
<comment type="caution">
    <text evidence="1">The sequence shown here is derived from an EMBL/GenBank/DDBJ whole genome shotgun (WGS) entry which is preliminary data.</text>
</comment>
<evidence type="ECO:0000313" key="1">
    <source>
        <dbReference type="EMBL" id="KAF6201349.1"/>
    </source>
</evidence>
<name>A0A6A4ISS0_APOLU</name>
<protein>
    <submittedName>
        <fullName evidence="1">Uncharacterized protein</fullName>
    </submittedName>
</protein>